<protein>
    <submittedName>
        <fullName evidence="2">Uncharacterized protein</fullName>
    </submittedName>
</protein>
<sequence>MQKDNDRGTWEVAGPSPDLPTNPRLLPTLRHLCLSVPGERGKQASLPRALHPPRQREQLPGRLLEAGQLAIHSHRRPPSPRPPAQDSLAVAALWPHAECRPLPRTAHDILLSPHA</sequence>
<accession>A0A4U1EUH0</accession>
<proteinExistence type="predicted"/>
<feature type="region of interest" description="Disordered" evidence="1">
    <location>
        <begin position="1"/>
        <end position="24"/>
    </location>
</feature>
<feature type="region of interest" description="Disordered" evidence="1">
    <location>
        <begin position="67"/>
        <end position="86"/>
    </location>
</feature>
<dbReference type="AlphaFoldDB" id="A0A4U1EUH0"/>
<evidence type="ECO:0000313" key="2">
    <source>
        <dbReference type="EMBL" id="TKC40334.1"/>
    </source>
</evidence>
<dbReference type="EMBL" id="RWIC01000767">
    <property type="protein sequence ID" value="TKC40334.1"/>
    <property type="molecule type" value="Genomic_DNA"/>
</dbReference>
<feature type="region of interest" description="Disordered" evidence="1">
    <location>
        <begin position="38"/>
        <end position="60"/>
    </location>
</feature>
<reference evidence="3" key="1">
    <citation type="journal article" date="2019" name="IScience">
        <title>Narwhal Genome Reveals Long-Term Low Genetic Diversity despite Current Large Abundance Size.</title>
        <authorList>
            <person name="Westbury M.V."/>
            <person name="Petersen B."/>
            <person name="Garde E."/>
            <person name="Heide-Jorgensen M.P."/>
            <person name="Lorenzen E.D."/>
        </authorList>
    </citation>
    <scope>NUCLEOTIDE SEQUENCE [LARGE SCALE GENOMIC DNA]</scope>
</reference>
<evidence type="ECO:0000313" key="3">
    <source>
        <dbReference type="Proteomes" id="UP000308365"/>
    </source>
</evidence>
<gene>
    <name evidence="2" type="ORF">EI555_005763</name>
</gene>
<name>A0A4U1EUH0_MONMO</name>
<dbReference type="Proteomes" id="UP000308365">
    <property type="component" value="Unassembled WGS sequence"/>
</dbReference>
<comment type="caution">
    <text evidence="2">The sequence shown here is derived from an EMBL/GenBank/DDBJ whole genome shotgun (WGS) entry which is preliminary data.</text>
</comment>
<organism evidence="2 3">
    <name type="scientific">Monodon monoceros</name>
    <name type="common">Narwhal</name>
    <name type="synonym">Ceratodon monodon</name>
    <dbReference type="NCBI Taxonomy" id="40151"/>
    <lineage>
        <taxon>Eukaryota</taxon>
        <taxon>Metazoa</taxon>
        <taxon>Chordata</taxon>
        <taxon>Craniata</taxon>
        <taxon>Vertebrata</taxon>
        <taxon>Euteleostomi</taxon>
        <taxon>Mammalia</taxon>
        <taxon>Eutheria</taxon>
        <taxon>Laurasiatheria</taxon>
        <taxon>Artiodactyla</taxon>
        <taxon>Whippomorpha</taxon>
        <taxon>Cetacea</taxon>
        <taxon>Odontoceti</taxon>
        <taxon>Monodontidae</taxon>
        <taxon>Monodon</taxon>
    </lineage>
</organism>
<evidence type="ECO:0000256" key="1">
    <source>
        <dbReference type="SAM" id="MobiDB-lite"/>
    </source>
</evidence>